<organism evidence="1">
    <name type="scientific">Arundo donax</name>
    <name type="common">Giant reed</name>
    <name type="synonym">Donax arundinaceus</name>
    <dbReference type="NCBI Taxonomy" id="35708"/>
    <lineage>
        <taxon>Eukaryota</taxon>
        <taxon>Viridiplantae</taxon>
        <taxon>Streptophyta</taxon>
        <taxon>Embryophyta</taxon>
        <taxon>Tracheophyta</taxon>
        <taxon>Spermatophyta</taxon>
        <taxon>Magnoliopsida</taxon>
        <taxon>Liliopsida</taxon>
        <taxon>Poales</taxon>
        <taxon>Poaceae</taxon>
        <taxon>PACMAD clade</taxon>
        <taxon>Arundinoideae</taxon>
        <taxon>Arundineae</taxon>
        <taxon>Arundo</taxon>
    </lineage>
</organism>
<evidence type="ECO:0000313" key="1">
    <source>
        <dbReference type="EMBL" id="JAD48595.1"/>
    </source>
</evidence>
<dbReference type="AlphaFoldDB" id="A0A0A9AI67"/>
<name>A0A0A9AI67_ARUDO</name>
<proteinExistence type="predicted"/>
<sequence>MVVPEPDQVMFVGSWYRPNGMQDTYYIKTSYWSRLINASCTKSGIDRLSIPVYNFSRSIND</sequence>
<protein>
    <submittedName>
        <fullName evidence="1">Uncharacterized protein</fullName>
    </submittedName>
</protein>
<dbReference type="EMBL" id="GBRH01249300">
    <property type="protein sequence ID" value="JAD48595.1"/>
    <property type="molecule type" value="Transcribed_RNA"/>
</dbReference>
<reference evidence="1" key="1">
    <citation type="submission" date="2014-09" db="EMBL/GenBank/DDBJ databases">
        <authorList>
            <person name="Magalhaes I.L.F."/>
            <person name="Oliveira U."/>
            <person name="Santos F.R."/>
            <person name="Vidigal T.H.D.A."/>
            <person name="Brescovit A.D."/>
            <person name="Santos A.J."/>
        </authorList>
    </citation>
    <scope>NUCLEOTIDE SEQUENCE</scope>
    <source>
        <tissue evidence="1">Shoot tissue taken approximately 20 cm above the soil surface</tissue>
    </source>
</reference>
<accession>A0A0A9AI67</accession>
<reference evidence="1" key="2">
    <citation type="journal article" date="2015" name="Data Brief">
        <title>Shoot transcriptome of the giant reed, Arundo donax.</title>
        <authorList>
            <person name="Barrero R.A."/>
            <person name="Guerrero F.D."/>
            <person name="Moolhuijzen P."/>
            <person name="Goolsby J.A."/>
            <person name="Tidwell J."/>
            <person name="Bellgard S.E."/>
            <person name="Bellgard M.I."/>
        </authorList>
    </citation>
    <scope>NUCLEOTIDE SEQUENCE</scope>
    <source>
        <tissue evidence="1">Shoot tissue taken approximately 20 cm above the soil surface</tissue>
    </source>
</reference>